<proteinExistence type="predicted"/>
<evidence type="ECO:0000313" key="3">
    <source>
        <dbReference type="Proteomes" id="UP000600547"/>
    </source>
</evidence>
<dbReference type="Gene3D" id="3.10.129.10">
    <property type="entry name" value="Hotdog Thioesterase"/>
    <property type="match status" value="1"/>
</dbReference>
<dbReference type="RefSeq" id="WP_110829166.1">
    <property type="nucleotide sequence ID" value="NZ_BMQG01000006.1"/>
</dbReference>
<dbReference type="PANTHER" id="PTHR31793">
    <property type="entry name" value="4-HYDROXYBENZOYL-COA THIOESTERASE FAMILY MEMBER"/>
    <property type="match status" value="1"/>
</dbReference>
<sequence>MKLRIPDADVLWSDLPDTRRHEQVVTVTSGDLDDLHHVNNTVYLAWCEDVARAHALRLGMGTDTLSALGAVPVARQHIITYHRPALLGDQVRVRTALTLHAGVRSVRAYALDRVNPGDPADGVRLAECQTEWVWVDPGTGRPKRAPAPVSAAFGFGG</sequence>
<keyword evidence="3" id="KW-1185">Reference proteome</keyword>
<dbReference type="Pfam" id="PF13279">
    <property type="entry name" value="4HBT_2"/>
    <property type="match status" value="1"/>
</dbReference>
<comment type="caution">
    <text evidence="2">The sequence shown here is derived from an EMBL/GenBank/DDBJ whole genome shotgun (WGS) entry which is preliminary data.</text>
</comment>
<dbReference type="AlphaFoldDB" id="A0A8H9L6S7"/>
<name>A0A8H9L6S7_9DEIO</name>
<accession>A0A8H9L6S7</accession>
<organism evidence="2 3">
    <name type="scientific">Deinococcus arenae</name>
    <dbReference type="NCBI Taxonomy" id="1452751"/>
    <lineage>
        <taxon>Bacteria</taxon>
        <taxon>Thermotogati</taxon>
        <taxon>Deinococcota</taxon>
        <taxon>Deinococci</taxon>
        <taxon>Deinococcales</taxon>
        <taxon>Deinococcaceae</taxon>
        <taxon>Deinococcus</taxon>
    </lineage>
</organism>
<evidence type="ECO:0000256" key="1">
    <source>
        <dbReference type="ARBA" id="ARBA00022801"/>
    </source>
</evidence>
<dbReference type="CDD" id="cd00586">
    <property type="entry name" value="4HBT"/>
    <property type="match status" value="1"/>
</dbReference>
<keyword evidence="1" id="KW-0378">Hydrolase</keyword>
<dbReference type="Proteomes" id="UP000600547">
    <property type="component" value="Unassembled WGS sequence"/>
</dbReference>
<gene>
    <name evidence="2" type="ORF">GCM10008956_21070</name>
</gene>
<dbReference type="SUPFAM" id="SSF54637">
    <property type="entry name" value="Thioesterase/thiol ester dehydrase-isomerase"/>
    <property type="match status" value="1"/>
</dbReference>
<reference evidence="3" key="1">
    <citation type="journal article" date="2019" name="Int. J. Syst. Evol. Microbiol.">
        <title>The Global Catalogue of Microorganisms (GCM) 10K type strain sequencing project: providing services to taxonomists for standard genome sequencing and annotation.</title>
        <authorList>
            <consortium name="The Broad Institute Genomics Platform"/>
            <consortium name="The Broad Institute Genome Sequencing Center for Infectious Disease"/>
            <person name="Wu L."/>
            <person name="Ma J."/>
        </authorList>
    </citation>
    <scope>NUCLEOTIDE SEQUENCE [LARGE SCALE GENOMIC DNA]</scope>
    <source>
        <strain evidence="3">JCM 31047</strain>
    </source>
</reference>
<dbReference type="PANTHER" id="PTHR31793:SF37">
    <property type="entry name" value="ACYL-COA THIOESTER HYDROLASE YBGC"/>
    <property type="match status" value="1"/>
</dbReference>
<protein>
    <submittedName>
        <fullName evidence="2">Thioesterase</fullName>
    </submittedName>
</protein>
<dbReference type="InterPro" id="IPR029069">
    <property type="entry name" value="HotDog_dom_sf"/>
</dbReference>
<evidence type="ECO:0000313" key="2">
    <source>
        <dbReference type="EMBL" id="GGM44616.1"/>
    </source>
</evidence>
<dbReference type="EMBL" id="BMQG01000006">
    <property type="protein sequence ID" value="GGM44616.1"/>
    <property type="molecule type" value="Genomic_DNA"/>
</dbReference>
<dbReference type="InterPro" id="IPR050563">
    <property type="entry name" value="4-hydroxybenzoyl-CoA_TE"/>
</dbReference>
<dbReference type="GO" id="GO:0047617">
    <property type="term" value="F:fatty acyl-CoA hydrolase activity"/>
    <property type="evidence" value="ECO:0007669"/>
    <property type="project" value="TreeGrafter"/>
</dbReference>